<dbReference type="AlphaFoldDB" id="A0A0V0I022"/>
<accession>A0A0V0I022</accession>
<keyword evidence="1" id="KW-0472">Membrane</keyword>
<keyword evidence="1" id="KW-0812">Transmembrane</keyword>
<protein>
    <submittedName>
        <fullName evidence="2">Putative ovule protein</fullName>
    </submittedName>
</protein>
<proteinExistence type="predicted"/>
<name>A0A0V0I022_SOLCH</name>
<feature type="transmembrane region" description="Helical" evidence="1">
    <location>
        <begin position="43"/>
        <end position="61"/>
    </location>
</feature>
<sequence>MTFIVDWLHTNLNWFSVINTLLLTLNSTTLSQIFIVWLSSFDIPIVVAMLDITFVVVDRYLCTPPSFFRHFCRSKNDVKQPSRFGEPTQLRHSSNFFF</sequence>
<evidence type="ECO:0000256" key="1">
    <source>
        <dbReference type="SAM" id="Phobius"/>
    </source>
</evidence>
<reference evidence="2" key="1">
    <citation type="submission" date="2015-12" db="EMBL/GenBank/DDBJ databases">
        <title>Gene expression during late stages of embryo sac development: a critical building block for successful pollen-pistil interactions.</title>
        <authorList>
            <person name="Liu Y."/>
            <person name="Joly V."/>
            <person name="Sabar M."/>
            <person name="Matton D.P."/>
        </authorList>
    </citation>
    <scope>NUCLEOTIDE SEQUENCE</scope>
</reference>
<evidence type="ECO:0000313" key="2">
    <source>
        <dbReference type="EMBL" id="JAP25674.1"/>
    </source>
</evidence>
<organism evidence="2">
    <name type="scientific">Solanum chacoense</name>
    <name type="common">Chaco potato</name>
    <dbReference type="NCBI Taxonomy" id="4108"/>
    <lineage>
        <taxon>Eukaryota</taxon>
        <taxon>Viridiplantae</taxon>
        <taxon>Streptophyta</taxon>
        <taxon>Embryophyta</taxon>
        <taxon>Tracheophyta</taxon>
        <taxon>Spermatophyta</taxon>
        <taxon>Magnoliopsida</taxon>
        <taxon>eudicotyledons</taxon>
        <taxon>Gunneridae</taxon>
        <taxon>Pentapetalae</taxon>
        <taxon>asterids</taxon>
        <taxon>lamiids</taxon>
        <taxon>Solanales</taxon>
        <taxon>Solanaceae</taxon>
        <taxon>Solanoideae</taxon>
        <taxon>Solaneae</taxon>
        <taxon>Solanum</taxon>
    </lineage>
</organism>
<keyword evidence="1" id="KW-1133">Transmembrane helix</keyword>
<dbReference type="EMBL" id="GEDG01013042">
    <property type="protein sequence ID" value="JAP25674.1"/>
    <property type="molecule type" value="Transcribed_RNA"/>
</dbReference>